<name>A0AAW0CBD7_9AGAR</name>
<dbReference type="InterPro" id="IPR019826">
    <property type="entry name" value="Carboxylesterase_B_AS"/>
</dbReference>
<dbReference type="InterPro" id="IPR019819">
    <property type="entry name" value="Carboxylesterase_B_CS"/>
</dbReference>
<protein>
    <recommendedName>
        <fullName evidence="3">Carboxylic ester hydrolase</fullName>
        <ecNumber evidence="3">3.1.1.-</ecNumber>
    </recommendedName>
</protein>
<keyword evidence="2 3" id="KW-0378">Hydrolase</keyword>
<organism evidence="5 6">
    <name type="scientific">Favolaschia claudopus</name>
    <dbReference type="NCBI Taxonomy" id="2862362"/>
    <lineage>
        <taxon>Eukaryota</taxon>
        <taxon>Fungi</taxon>
        <taxon>Dikarya</taxon>
        <taxon>Basidiomycota</taxon>
        <taxon>Agaricomycotina</taxon>
        <taxon>Agaricomycetes</taxon>
        <taxon>Agaricomycetidae</taxon>
        <taxon>Agaricales</taxon>
        <taxon>Marasmiineae</taxon>
        <taxon>Mycenaceae</taxon>
        <taxon>Favolaschia</taxon>
    </lineage>
</organism>
<dbReference type="InterPro" id="IPR002018">
    <property type="entry name" value="CarbesteraseB"/>
</dbReference>
<evidence type="ECO:0000313" key="6">
    <source>
        <dbReference type="Proteomes" id="UP001362999"/>
    </source>
</evidence>
<comment type="similarity">
    <text evidence="1 3">Belongs to the type-B carboxylesterase/lipase family.</text>
</comment>
<dbReference type="PROSITE" id="PS00122">
    <property type="entry name" value="CARBOXYLESTERASE_B_1"/>
    <property type="match status" value="1"/>
</dbReference>
<dbReference type="GO" id="GO:0016787">
    <property type="term" value="F:hydrolase activity"/>
    <property type="evidence" value="ECO:0007669"/>
    <property type="project" value="UniProtKB-KW"/>
</dbReference>
<comment type="caution">
    <text evidence="5">The sequence shown here is derived from an EMBL/GenBank/DDBJ whole genome shotgun (WGS) entry which is preliminary data.</text>
</comment>
<gene>
    <name evidence="5" type="ORF">R3P38DRAFT_3312036</name>
</gene>
<feature type="chain" id="PRO_5043093822" description="Carboxylic ester hydrolase" evidence="3">
    <location>
        <begin position="20"/>
        <end position="659"/>
    </location>
</feature>
<proteinExistence type="inferred from homology"/>
<evidence type="ECO:0000313" key="5">
    <source>
        <dbReference type="EMBL" id="KAK7036178.1"/>
    </source>
</evidence>
<dbReference type="Gene3D" id="3.40.50.1820">
    <property type="entry name" value="alpha/beta hydrolase"/>
    <property type="match status" value="1"/>
</dbReference>
<dbReference type="EMBL" id="JAWWNJ010000019">
    <property type="protein sequence ID" value="KAK7036178.1"/>
    <property type="molecule type" value="Genomic_DNA"/>
</dbReference>
<dbReference type="PANTHER" id="PTHR11559">
    <property type="entry name" value="CARBOXYLESTERASE"/>
    <property type="match status" value="1"/>
</dbReference>
<reference evidence="5 6" key="1">
    <citation type="journal article" date="2024" name="J Genomics">
        <title>Draft genome sequencing and assembly of Favolaschia claudopus CIRM-BRFM 2984 isolated from oak limbs.</title>
        <authorList>
            <person name="Navarro D."/>
            <person name="Drula E."/>
            <person name="Chaduli D."/>
            <person name="Cazenave R."/>
            <person name="Ahrendt S."/>
            <person name="Wang J."/>
            <person name="Lipzen A."/>
            <person name="Daum C."/>
            <person name="Barry K."/>
            <person name="Grigoriev I.V."/>
            <person name="Favel A."/>
            <person name="Rosso M.N."/>
            <person name="Martin F."/>
        </authorList>
    </citation>
    <scope>NUCLEOTIDE SEQUENCE [LARGE SCALE GENOMIC DNA]</scope>
    <source>
        <strain evidence="5 6">CIRM-BRFM 2984</strain>
    </source>
</reference>
<evidence type="ECO:0000256" key="2">
    <source>
        <dbReference type="ARBA" id="ARBA00022801"/>
    </source>
</evidence>
<sequence length="659" mass="72352">MVILHLLLNLLCWLCLCAASPTPGSHTVSSDMWLLFQNDLDWHTTAKHDSWILLSSSHTHTESMTACAKLHEALAPTNGTFFHSDIIDILKYVAFETGMSRSQRYWVSGSSSAQNALCSTISISGFSSAKCTEKLPTLCANSAPHRISNQTDLSPAWQVQVESGRLVFTGTRDHLSFRFLGIPYANKPARWAYSSLYSGPSNISALHFGSPCAQATLRGSEDCLFLNVFTPFLPMRHASDASSSSSRMRLKPVMFWMHGGGFTGGEGSESTFDGGNLASRGDVVVVTINYRLGALGFLALKDGVTKGNYGIADQITALKWVRQHIASFGGDPSRVTIFGQSAGAAAVRALLGSPPAFGLFAGAISQSSPAGFSGSRPYAEYYTIEEEVEVAAKKFIEEVGCGEDVDELACLRKLPWQRVQTALNAPRYIVVDGTFIIRDRLSVDGKGPISSDVHVIFGWMAGDGADFAGAFPLPDTTQAESIQSIGNDTLDLFNVTVRVANDAAAYSAAQHNIFQSMWTYQFERSYMGYEPIPGICDPPFTPAHPFGDPSLPYFQCHSGEQYFTFGTLGQGHHPFRDEFDLPFEQVTVDIWTAFARTYDPNPDEEFLAARGYTVQKWKPWLDAKSEHPVRVLAWPSRGSGWVEREQCKVLGFPLDYYEQ</sequence>
<dbReference type="PROSITE" id="PS00941">
    <property type="entry name" value="CARBOXYLESTERASE_B_2"/>
    <property type="match status" value="1"/>
</dbReference>
<feature type="signal peptide" evidence="3">
    <location>
        <begin position="1"/>
        <end position="19"/>
    </location>
</feature>
<evidence type="ECO:0000256" key="3">
    <source>
        <dbReference type="RuleBase" id="RU361235"/>
    </source>
</evidence>
<feature type="domain" description="Carboxylesterase type B" evidence="4">
    <location>
        <begin position="177"/>
        <end position="474"/>
    </location>
</feature>
<dbReference type="Pfam" id="PF00135">
    <property type="entry name" value="COesterase"/>
    <property type="match status" value="1"/>
</dbReference>
<keyword evidence="6" id="KW-1185">Reference proteome</keyword>
<dbReference type="Proteomes" id="UP001362999">
    <property type="component" value="Unassembled WGS sequence"/>
</dbReference>
<accession>A0AAW0CBD7</accession>
<dbReference type="InterPro" id="IPR050309">
    <property type="entry name" value="Type-B_Carboxylest/Lipase"/>
</dbReference>
<dbReference type="InterPro" id="IPR029058">
    <property type="entry name" value="AB_hydrolase_fold"/>
</dbReference>
<dbReference type="AlphaFoldDB" id="A0AAW0CBD7"/>
<dbReference type="SUPFAM" id="SSF53474">
    <property type="entry name" value="alpha/beta-Hydrolases"/>
    <property type="match status" value="1"/>
</dbReference>
<dbReference type="EC" id="3.1.1.-" evidence="3"/>
<evidence type="ECO:0000259" key="4">
    <source>
        <dbReference type="Pfam" id="PF00135"/>
    </source>
</evidence>
<keyword evidence="3" id="KW-0732">Signal</keyword>
<evidence type="ECO:0000256" key="1">
    <source>
        <dbReference type="ARBA" id="ARBA00005964"/>
    </source>
</evidence>